<gene>
    <name evidence="2" type="ORF">E2C01_043141</name>
</gene>
<name>A0A5B7FS48_PORTR</name>
<comment type="caution">
    <text evidence="2">The sequence shown here is derived from an EMBL/GenBank/DDBJ whole genome shotgun (WGS) entry which is preliminary data.</text>
</comment>
<keyword evidence="3" id="KW-1185">Reference proteome</keyword>
<accession>A0A5B7FS48</accession>
<sequence>MGTRESQVIEHTDVASSFGRKMRIKKVGGKSKGVTVSCLRHLCFSEEEMRQIGKVVGMETSVEGARFAEEAAGGVVGVPSEGQCKRPKKKKRTHEKPFTPHVRTITQETSLCATGQPLPPQNKRIQNFKIL</sequence>
<evidence type="ECO:0000313" key="3">
    <source>
        <dbReference type="Proteomes" id="UP000324222"/>
    </source>
</evidence>
<dbReference type="EMBL" id="VSRR010008815">
    <property type="protein sequence ID" value="MPC49342.1"/>
    <property type="molecule type" value="Genomic_DNA"/>
</dbReference>
<organism evidence="2 3">
    <name type="scientific">Portunus trituberculatus</name>
    <name type="common">Swimming crab</name>
    <name type="synonym">Neptunus trituberculatus</name>
    <dbReference type="NCBI Taxonomy" id="210409"/>
    <lineage>
        <taxon>Eukaryota</taxon>
        <taxon>Metazoa</taxon>
        <taxon>Ecdysozoa</taxon>
        <taxon>Arthropoda</taxon>
        <taxon>Crustacea</taxon>
        <taxon>Multicrustacea</taxon>
        <taxon>Malacostraca</taxon>
        <taxon>Eumalacostraca</taxon>
        <taxon>Eucarida</taxon>
        <taxon>Decapoda</taxon>
        <taxon>Pleocyemata</taxon>
        <taxon>Brachyura</taxon>
        <taxon>Eubrachyura</taxon>
        <taxon>Portunoidea</taxon>
        <taxon>Portunidae</taxon>
        <taxon>Portuninae</taxon>
        <taxon>Portunus</taxon>
    </lineage>
</organism>
<feature type="compositionally biased region" description="Basic residues" evidence="1">
    <location>
        <begin position="85"/>
        <end position="94"/>
    </location>
</feature>
<protein>
    <submittedName>
        <fullName evidence="2">Uncharacterized protein</fullName>
    </submittedName>
</protein>
<reference evidence="2 3" key="1">
    <citation type="submission" date="2019-05" db="EMBL/GenBank/DDBJ databases">
        <title>Another draft genome of Portunus trituberculatus and its Hox gene families provides insights of decapod evolution.</title>
        <authorList>
            <person name="Jeong J.-H."/>
            <person name="Song I."/>
            <person name="Kim S."/>
            <person name="Choi T."/>
            <person name="Kim D."/>
            <person name="Ryu S."/>
            <person name="Kim W."/>
        </authorList>
    </citation>
    <scope>NUCLEOTIDE SEQUENCE [LARGE SCALE GENOMIC DNA]</scope>
    <source>
        <tissue evidence="2">Muscle</tissue>
    </source>
</reference>
<feature type="region of interest" description="Disordered" evidence="1">
    <location>
        <begin position="78"/>
        <end position="99"/>
    </location>
</feature>
<proteinExistence type="predicted"/>
<dbReference type="Proteomes" id="UP000324222">
    <property type="component" value="Unassembled WGS sequence"/>
</dbReference>
<evidence type="ECO:0000313" key="2">
    <source>
        <dbReference type="EMBL" id="MPC49342.1"/>
    </source>
</evidence>
<dbReference type="AlphaFoldDB" id="A0A5B7FS48"/>
<evidence type="ECO:0000256" key="1">
    <source>
        <dbReference type="SAM" id="MobiDB-lite"/>
    </source>
</evidence>